<evidence type="ECO:0000259" key="2">
    <source>
        <dbReference type="Pfam" id="PF01205"/>
    </source>
</evidence>
<dbReference type="Pfam" id="PF01205">
    <property type="entry name" value="Impact_N"/>
    <property type="match status" value="1"/>
</dbReference>
<sequence length="255" mass="28492">MMGDDNGSVFEQEVMVLSSIYGDEFSDLNANRYEILINYDMSLIFWPSGSSVSYTSPPLFRLELRPKRSWRSRAALHAVQERMGAMFRAGEPVIHDWVEYLRSLPSDYIEQEQGVIATANTLVSDDGAVPEIHHGATVVERKSRFVAHVARVANLEQVDRVLRQLKSDAKIAQATHNIMAYRVGGHENRDDDGEGAAGDTLLYLLQRMGITNTVVVVSRWFGGVKLGPDRFRIIAKVAKDLLDALNWQSSSAPLT</sequence>
<dbReference type="AlphaFoldDB" id="A0A0H5QJP0"/>
<dbReference type="SUPFAM" id="SSF54211">
    <property type="entry name" value="Ribosomal protein S5 domain 2-like"/>
    <property type="match status" value="1"/>
</dbReference>
<dbReference type="InterPro" id="IPR020568">
    <property type="entry name" value="Ribosomal_Su5_D2-typ_SF"/>
</dbReference>
<comment type="similarity">
    <text evidence="1">Belongs to the IMPACT family.</text>
</comment>
<dbReference type="GO" id="GO:0006446">
    <property type="term" value="P:regulation of translational initiation"/>
    <property type="evidence" value="ECO:0007669"/>
    <property type="project" value="TreeGrafter"/>
</dbReference>
<dbReference type="PANTHER" id="PTHR16301:SF25">
    <property type="entry name" value="PROTEIN IMPACT"/>
    <property type="match status" value="1"/>
</dbReference>
<dbReference type="EMBL" id="HACM01001776">
    <property type="protein sequence ID" value="CRZ02218.1"/>
    <property type="molecule type" value="Transcribed_RNA"/>
</dbReference>
<dbReference type="GO" id="GO:0005737">
    <property type="term" value="C:cytoplasm"/>
    <property type="evidence" value="ECO:0007669"/>
    <property type="project" value="TreeGrafter"/>
</dbReference>
<accession>A0A0H5QJP0</accession>
<dbReference type="InterPro" id="IPR020569">
    <property type="entry name" value="UPF0029_Impact_CS"/>
</dbReference>
<feature type="domain" description="Impact N-terminal" evidence="2">
    <location>
        <begin position="141"/>
        <end position="242"/>
    </location>
</feature>
<dbReference type="PROSITE" id="PS00910">
    <property type="entry name" value="UPF0029"/>
    <property type="match status" value="1"/>
</dbReference>
<dbReference type="GO" id="GO:0140469">
    <property type="term" value="P:GCN2-mediated signaling"/>
    <property type="evidence" value="ECO:0007669"/>
    <property type="project" value="TreeGrafter"/>
</dbReference>
<protein>
    <recommendedName>
        <fullName evidence="2">Impact N-terminal domain-containing protein</fullName>
    </recommendedName>
</protein>
<reference evidence="3" key="1">
    <citation type="submission" date="2015-04" db="EMBL/GenBank/DDBJ databases">
        <title>The genome sequence of the plant pathogenic Rhizarian Plasmodiophora brassicae reveals insights in its biotrophic life cycle and the origin of chitin synthesis.</title>
        <authorList>
            <person name="Schwelm A."/>
            <person name="Fogelqvist J."/>
            <person name="Knaust A."/>
            <person name="Julke S."/>
            <person name="Lilja T."/>
            <person name="Dhandapani V."/>
            <person name="Bonilla-Rosso G."/>
            <person name="Karlsson M."/>
            <person name="Shevchenko A."/>
            <person name="Choi S.R."/>
            <person name="Kim H.G."/>
            <person name="Park J.Y."/>
            <person name="Lim Y.P."/>
            <person name="Ludwig-Muller J."/>
            <person name="Dixelius C."/>
        </authorList>
    </citation>
    <scope>NUCLEOTIDE SEQUENCE</scope>
    <source>
        <tissue evidence="3">Potato root galls</tissue>
    </source>
</reference>
<evidence type="ECO:0000256" key="1">
    <source>
        <dbReference type="ARBA" id="ARBA00007665"/>
    </source>
</evidence>
<organism evidence="3">
    <name type="scientific">Spongospora subterranea</name>
    <dbReference type="NCBI Taxonomy" id="70186"/>
    <lineage>
        <taxon>Eukaryota</taxon>
        <taxon>Sar</taxon>
        <taxon>Rhizaria</taxon>
        <taxon>Endomyxa</taxon>
        <taxon>Phytomyxea</taxon>
        <taxon>Plasmodiophorida</taxon>
        <taxon>Plasmodiophoridae</taxon>
        <taxon>Spongospora</taxon>
    </lineage>
</organism>
<dbReference type="InterPro" id="IPR036956">
    <property type="entry name" value="Impact_N_sf"/>
</dbReference>
<dbReference type="PANTHER" id="PTHR16301">
    <property type="entry name" value="IMPACT-RELATED"/>
    <property type="match status" value="1"/>
</dbReference>
<name>A0A0H5QJP0_9EUKA</name>
<proteinExistence type="inferred from homology"/>
<dbReference type="InterPro" id="IPR023582">
    <property type="entry name" value="Impact"/>
</dbReference>
<dbReference type="Gene3D" id="3.30.230.30">
    <property type="entry name" value="Impact, N-terminal domain"/>
    <property type="match status" value="1"/>
</dbReference>
<dbReference type="InterPro" id="IPR001498">
    <property type="entry name" value="Impact_N"/>
</dbReference>
<evidence type="ECO:0000313" key="3">
    <source>
        <dbReference type="EMBL" id="CRZ02218.1"/>
    </source>
</evidence>